<dbReference type="AlphaFoldDB" id="A0A2T0SNP3"/>
<dbReference type="Pfam" id="PF10626">
    <property type="entry name" value="TraO"/>
    <property type="match status" value="1"/>
</dbReference>
<dbReference type="OrthoDB" id="944518at2"/>
<proteinExistence type="predicted"/>
<evidence type="ECO:0000313" key="2">
    <source>
        <dbReference type="EMBL" id="PRY35042.1"/>
    </source>
</evidence>
<evidence type="ECO:0000313" key="3">
    <source>
        <dbReference type="Proteomes" id="UP000238375"/>
    </source>
</evidence>
<name>A0A2T0SNP3_9BACT</name>
<organism evidence="2 3">
    <name type="scientific">Spirosoma oryzae</name>
    <dbReference type="NCBI Taxonomy" id="1469603"/>
    <lineage>
        <taxon>Bacteria</taxon>
        <taxon>Pseudomonadati</taxon>
        <taxon>Bacteroidota</taxon>
        <taxon>Cytophagia</taxon>
        <taxon>Cytophagales</taxon>
        <taxon>Cytophagaceae</taxon>
        <taxon>Spirosoma</taxon>
    </lineage>
</organism>
<feature type="signal peptide" evidence="1">
    <location>
        <begin position="1"/>
        <end position="21"/>
    </location>
</feature>
<comment type="caution">
    <text evidence="2">The sequence shown here is derived from an EMBL/GenBank/DDBJ whole genome shotgun (WGS) entry which is preliminary data.</text>
</comment>
<gene>
    <name evidence="2" type="ORF">CLV58_115125</name>
</gene>
<dbReference type="RefSeq" id="WP_106139177.1">
    <property type="nucleotide sequence ID" value="NZ_PVTE01000015.1"/>
</dbReference>
<keyword evidence="3" id="KW-1185">Reference proteome</keyword>
<accession>A0A2T0SNP3</accession>
<protein>
    <submittedName>
        <fullName evidence="2">Conjugative transposon protein TraO</fullName>
    </submittedName>
</protein>
<reference evidence="2 3" key="1">
    <citation type="submission" date="2018-03" db="EMBL/GenBank/DDBJ databases">
        <title>Genomic Encyclopedia of Archaeal and Bacterial Type Strains, Phase II (KMG-II): from individual species to whole genera.</title>
        <authorList>
            <person name="Goeker M."/>
        </authorList>
    </citation>
    <scope>NUCLEOTIDE SEQUENCE [LARGE SCALE GENOMIC DNA]</scope>
    <source>
        <strain evidence="2 3">DSM 28354</strain>
    </source>
</reference>
<feature type="chain" id="PRO_5015518620" evidence="1">
    <location>
        <begin position="22"/>
        <end position="196"/>
    </location>
</feature>
<evidence type="ECO:0000256" key="1">
    <source>
        <dbReference type="SAM" id="SignalP"/>
    </source>
</evidence>
<keyword evidence="1" id="KW-0732">Signal</keyword>
<dbReference type="EMBL" id="PVTE01000015">
    <property type="protein sequence ID" value="PRY35042.1"/>
    <property type="molecule type" value="Genomic_DNA"/>
</dbReference>
<sequence length="196" mass="21667">MKTTLCLLFALLTFGTGAVTAQVHQAGQSAFELSAGALDGFKLPKQDNFGYFSALAYSRYTSRDSYWKASFHLNQKFYAYDQKQVPVSQWLGEATYFTRALGLINRGWMLNIGGGVAGGYESVNQDGRVIEGALIGNESNWVVGPTLAVEWEYLLTGKTILTARVQEYYLFRSSITPTRFNLGLGIKFILPTDSAN</sequence>
<dbReference type="InterPro" id="IPR018899">
    <property type="entry name" value="Conjug_transposon_Tra0"/>
</dbReference>
<dbReference type="Proteomes" id="UP000238375">
    <property type="component" value="Unassembled WGS sequence"/>
</dbReference>